<keyword evidence="2" id="KW-1185">Reference proteome</keyword>
<evidence type="ECO:0000313" key="2">
    <source>
        <dbReference type="Proteomes" id="UP000530571"/>
    </source>
</evidence>
<dbReference type="RefSeq" id="WP_183487357.1">
    <property type="nucleotide sequence ID" value="NZ_JACIDZ010000009.1"/>
</dbReference>
<gene>
    <name evidence="1" type="ORF">GGR30_002852</name>
</gene>
<organism evidence="1 2">
    <name type="scientific">Martelella radicis</name>
    <dbReference type="NCBI Taxonomy" id="1397476"/>
    <lineage>
        <taxon>Bacteria</taxon>
        <taxon>Pseudomonadati</taxon>
        <taxon>Pseudomonadota</taxon>
        <taxon>Alphaproteobacteria</taxon>
        <taxon>Hyphomicrobiales</taxon>
        <taxon>Aurantimonadaceae</taxon>
        <taxon>Martelella</taxon>
    </lineage>
</organism>
<dbReference type="EMBL" id="JACIDZ010000009">
    <property type="protein sequence ID" value="MBB4122917.1"/>
    <property type="molecule type" value="Genomic_DNA"/>
</dbReference>
<protein>
    <recommendedName>
        <fullName evidence="3">DUF1834 family protein</fullName>
    </recommendedName>
</protein>
<evidence type="ECO:0000313" key="1">
    <source>
        <dbReference type="EMBL" id="MBB4122917.1"/>
    </source>
</evidence>
<dbReference type="AlphaFoldDB" id="A0A7W6PA25"/>
<sequence length="191" mass="20529">MAINPALSIIARQSPLIEERLRIAFPEKVFAFERVPMAMSLREFNRVSRLTPFLGLAWMGMKTGNDARLLSGTMQWRLFLVYAASSGLEARFKGDMRGLGLDAMTDVAAVVLNGVSFDDAGVITVTGANPIVADGFADDNIALAQLDFSFSFVASTAELALETADDFDALGVTWALATSDDITPQDEITGA</sequence>
<proteinExistence type="predicted"/>
<comment type="caution">
    <text evidence="1">The sequence shown here is derived from an EMBL/GenBank/DDBJ whole genome shotgun (WGS) entry which is preliminary data.</text>
</comment>
<accession>A0A7W6PA25</accession>
<evidence type="ECO:0008006" key="3">
    <source>
        <dbReference type="Google" id="ProtNLM"/>
    </source>
</evidence>
<dbReference type="Proteomes" id="UP000530571">
    <property type="component" value="Unassembled WGS sequence"/>
</dbReference>
<reference evidence="1 2" key="1">
    <citation type="submission" date="2020-08" db="EMBL/GenBank/DDBJ databases">
        <title>Genomic Encyclopedia of Type Strains, Phase IV (KMG-IV): sequencing the most valuable type-strain genomes for metagenomic binning, comparative biology and taxonomic classification.</title>
        <authorList>
            <person name="Goeker M."/>
        </authorList>
    </citation>
    <scope>NUCLEOTIDE SEQUENCE [LARGE SCALE GENOMIC DNA]</scope>
    <source>
        <strain evidence="1 2">DSM 28101</strain>
    </source>
</reference>
<name>A0A7W6PA25_9HYPH</name>